<organism evidence="1 2">
    <name type="scientific">Pocillopora meandrina</name>
    <dbReference type="NCBI Taxonomy" id="46732"/>
    <lineage>
        <taxon>Eukaryota</taxon>
        <taxon>Metazoa</taxon>
        <taxon>Cnidaria</taxon>
        <taxon>Anthozoa</taxon>
        <taxon>Hexacorallia</taxon>
        <taxon>Scleractinia</taxon>
        <taxon>Astrocoeniina</taxon>
        <taxon>Pocilloporidae</taxon>
        <taxon>Pocillopora</taxon>
    </lineage>
</organism>
<name>A0AAU9VS08_9CNID</name>
<accession>A0AAU9VS08</accession>
<evidence type="ECO:0000313" key="1">
    <source>
        <dbReference type="EMBL" id="CAH3036496.1"/>
    </source>
</evidence>
<gene>
    <name evidence="1" type="ORF">PMEA_00016912</name>
</gene>
<dbReference type="Proteomes" id="UP001159428">
    <property type="component" value="Unassembled WGS sequence"/>
</dbReference>
<dbReference type="EMBL" id="CALNXJ010000003">
    <property type="protein sequence ID" value="CAH3036496.1"/>
    <property type="molecule type" value="Genomic_DNA"/>
</dbReference>
<dbReference type="AlphaFoldDB" id="A0AAU9VS08"/>
<protein>
    <submittedName>
        <fullName evidence="1">Uncharacterized protein</fullName>
    </submittedName>
</protein>
<proteinExistence type="predicted"/>
<keyword evidence="2" id="KW-1185">Reference proteome</keyword>
<comment type="caution">
    <text evidence="1">The sequence shown here is derived from an EMBL/GenBank/DDBJ whole genome shotgun (WGS) entry which is preliminary data.</text>
</comment>
<evidence type="ECO:0000313" key="2">
    <source>
        <dbReference type="Proteomes" id="UP001159428"/>
    </source>
</evidence>
<reference evidence="1 2" key="1">
    <citation type="submission" date="2022-05" db="EMBL/GenBank/DDBJ databases">
        <authorList>
            <consortium name="Genoscope - CEA"/>
            <person name="William W."/>
        </authorList>
    </citation>
    <scope>NUCLEOTIDE SEQUENCE [LARGE SCALE GENOMIC DNA]</scope>
</reference>
<sequence length="181" mass="20900">MFVMKPIRVTRTSRTLINHIITNLPMCISATDVIATSIVSDHDSPFACINVGVDRYLNIVYSCDNPEEQLEHLNSMFKEFIERHAPLRRERVTKDCQIRSLLQRDVRNKLKAAISRARETFTRQALSSNKPKLWRIIHRILKPNQQPLRQDPDRLDSFFACTTGRTLPVSGDLPSCLKEEI</sequence>